<dbReference type="InterPro" id="IPR050108">
    <property type="entry name" value="CDK"/>
</dbReference>
<dbReference type="InterPro" id="IPR008271">
    <property type="entry name" value="Ser/Thr_kinase_AS"/>
</dbReference>
<keyword evidence="4 10" id="KW-0808">Transferase</keyword>
<dbReference type="VEuPathDB" id="TriTrypDB:ADEAN_001041900"/>
<dbReference type="SMART" id="SM00220">
    <property type="entry name" value="S_TKc"/>
    <property type="match status" value="1"/>
</dbReference>
<keyword evidence="11" id="KW-1185">Reference proteome</keyword>
<evidence type="ECO:0000256" key="7">
    <source>
        <dbReference type="ARBA" id="ARBA00022840"/>
    </source>
</evidence>
<keyword evidence="6 10" id="KW-0418">Kinase</keyword>
<keyword evidence="3" id="KW-0723">Serine/threonine-protein kinase</keyword>
<reference evidence="10 11" key="1">
    <citation type="submission" date="2020-08" db="EMBL/GenBank/DDBJ databases">
        <authorList>
            <person name="Newling K."/>
            <person name="Davey J."/>
            <person name="Forrester S."/>
        </authorList>
    </citation>
    <scope>NUCLEOTIDE SEQUENCE [LARGE SCALE GENOMIC DNA]</scope>
    <source>
        <strain evidence="11">Crithidia deanei Carvalho (ATCC PRA-265)</strain>
    </source>
</reference>
<comment type="similarity">
    <text evidence="2">Belongs to the protein kinase superfamily. CMGC Ser/Thr protein kinase family. CDC2/CDKX subfamily.</text>
</comment>
<protein>
    <submittedName>
        <fullName evidence="10">Protein kinase domain/Protein tyrosine kinase/Phosphotransferase enzyme family, putative</fullName>
    </submittedName>
</protein>
<dbReference type="InterPro" id="IPR011009">
    <property type="entry name" value="Kinase-like_dom_sf"/>
</dbReference>
<dbReference type="SUPFAM" id="SSF56112">
    <property type="entry name" value="Protein kinase-like (PK-like)"/>
    <property type="match status" value="1"/>
</dbReference>
<name>A0A7G2CTL1_9TRYP</name>
<keyword evidence="7" id="KW-0067">ATP-binding</keyword>
<dbReference type="PANTHER" id="PTHR24056">
    <property type="entry name" value="CELL DIVISION PROTEIN KINASE"/>
    <property type="match status" value="1"/>
</dbReference>
<dbReference type="InterPro" id="IPR000719">
    <property type="entry name" value="Prot_kinase_dom"/>
</dbReference>
<dbReference type="Proteomes" id="UP000515908">
    <property type="component" value="Chromosome 28"/>
</dbReference>
<gene>
    <name evidence="10" type="ORF">ADEAN_001041900</name>
</gene>
<dbReference type="GO" id="GO:0005634">
    <property type="term" value="C:nucleus"/>
    <property type="evidence" value="ECO:0007669"/>
    <property type="project" value="UniProtKB-SubCell"/>
</dbReference>
<accession>A0A7G2CTL1</accession>
<dbReference type="Gene3D" id="1.10.510.10">
    <property type="entry name" value="Transferase(Phosphotransferase) domain 1"/>
    <property type="match status" value="1"/>
</dbReference>
<evidence type="ECO:0000256" key="8">
    <source>
        <dbReference type="ARBA" id="ARBA00023242"/>
    </source>
</evidence>
<evidence type="ECO:0000256" key="1">
    <source>
        <dbReference type="ARBA" id="ARBA00004123"/>
    </source>
</evidence>
<dbReference type="Gene3D" id="3.30.200.20">
    <property type="entry name" value="Phosphorylase Kinase, domain 1"/>
    <property type="match status" value="1"/>
</dbReference>
<dbReference type="EMBL" id="LR877172">
    <property type="protein sequence ID" value="CAD2222865.1"/>
    <property type="molecule type" value="Genomic_DNA"/>
</dbReference>
<organism evidence="10 11">
    <name type="scientific">Angomonas deanei</name>
    <dbReference type="NCBI Taxonomy" id="59799"/>
    <lineage>
        <taxon>Eukaryota</taxon>
        <taxon>Discoba</taxon>
        <taxon>Euglenozoa</taxon>
        <taxon>Kinetoplastea</taxon>
        <taxon>Metakinetoplastina</taxon>
        <taxon>Trypanosomatida</taxon>
        <taxon>Trypanosomatidae</taxon>
        <taxon>Strigomonadinae</taxon>
        <taxon>Angomonas</taxon>
    </lineage>
</organism>
<evidence type="ECO:0000256" key="6">
    <source>
        <dbReference type="ARBA" id="ARBA00022777"/>
    </source>
</evidence>
<keyword evidence="8" id="KW-0539">Nucleus</keyword>
<evidence type="ECO:0000256" key="5">
    <source>
        <dbReference type="ARBA" id="ARBA00022741"/>
    </source>
</evidence>
<evidence type="ECO:0000259" key="9">
    <source>
        <dbReference type="PROSITE" id="PS50011"/>
    </source>
</evidence>
<dbReference type="AlphaFoldDB" id="A0A7G2CTL1"/>
<dbReference type="PROSITE" id="PS00108">
    <property type="entry name" value="PROTEIN_KINASE_ST"/>
    <property type="match status" value="1"/>
</dbReference>
<feature type="domain" description="Protein kinase" evidence="9">
    <location>
        <begin position="1"/>
        <end position="271"/>
    </location>
</feature>
<comment type="subcellular location">
    <subcellularLocation>
        <location evidence="1">Nucleus</location>
    </subcellularLocation>
</comment>
<dbReference type="OrthoDB" id="4062651at2759"/>
<dbReference type="GO" id="GO:0005524">
    <property type="term" value="F:ATP binding"/>
    <property type="evidence" value="ECO:0007669"/>
    <property type="project" value="UniProtKB-KW"/>
</dbReference>
<sequence>MKRMRRFLHSSSRGKNVGLHSTTHREIQLLTTLRHPNITHIVDSFILEDGTVIVFFPIVAHDLSALQRTKRDAFGVRQSGLLPLPVVKCIFRQLLEAVAHIHAHKVIHRDIKPSNIMVDHNGIVSLIDFGWARYQRIKGQMTGNPCNIVYRAPEMIANPYFASHYDFSVDVWCCGCVLFELLTGSRFITASNEMDTLRCIQDWLGAPPAKSAIYRSKSVLFGFDNKKTNQFSQRCNMYRLEEGETTVLQMMLQWEPSHRPFARQILSHSWFDAAPACCLPSEIPLPECNSYRWLQKR</sequence>
<keyword evidence="5" id="KW-0547">Nucleotide-binding</keyword>
<dbReference type="Pfam" id="PF00069">
    <property type="entry name" value="Pkinase"/>
    <property type="match status" value="1"/>
</dbReference>
<dbReference type="GO" id="GO:0004693">
    <property type="term" value="F:cyclin-dependent protein serine/threonine kinase activity"/>
    <property type="evidence" value="ECO:0007669"/>
    <property type="project" value="TreeGrafter"/>
</dbReference>
<evidence type="ECO:0000256" key="4">
    <source>
        <dbReference type="ARBA" id="ARBA00022679"/>
    </source>
</evidence>
<evidence type="ECO:0000256" key="2">
    <source>
        <dbReference type="ARBA" id="ARBA00006485"/>
    </source>
</evidence>
<evidence type="ECO:0000256" key="3">
    <source>
        <dbReference type="ARBA" id="ARBA00022527"/>
    </source>
</evidence>
<proteinExistence type="inferred from homology"/>
<evidence type="ECO:0000313" key="10">
    <source>
        <dbReference type="EMBL" id="CAD2222865.1"/>
    </source>
</evidence>
<evidence type="ECO:0000313" key="11">
    <source>
        <dbReference type="Proteomes" id="UP000515908"/>
    </source>
</evidence>
<dbReference type="PANTHER" id="PTHR24056:SF233">
    <property type="entry name" value="CYCLIN-DEPENDENT KINASE 9"/>
    <property type="match status" value="1"/>
</dbReference>
<dbReference type="PROSITE" id="PS50011">
    <property type="entry name" value="PROTEIN_KINASE_DOM"/>
    <property type="match status" value="1"/>
</dbReference>